<sequence length="1260" mass="140793">MFDVTGQDISLLSDEDLRTLVGRLCEAELRRLGLSPLCATWGGNQNAVDGGVDVRVTLGESAPLGAAFARPNAVYQVKAEDMPRGKILAEMKPDGTVRPSILELAAAGGSYIIVSSKGSASDFALADRRRAMHDAVAGIANCDDLYLDFYDRDRLATWVRDHAGIVTWVRVRIGRPISGWRPYDDWAASREGLAGTYLIDDSLRIRGVGSRGEGESIVQGMGRLRRTLAAERGVVRLVGLSGVGKTRLVQALFDDRVGQFALSADLAIYTNLSDNPSPKPIPVSTELVALGRRQVLIVDNCTPDLHRRLAEVCTRTESRVSLLTVEYDVREDQPEDTDVFELQPSSDDLIEKLLQRRVTGLSQVNARSIATFASGNARVALALAHTVDSHESVALLNDAELFERLFRQRNESSGSLLVSAQACSLAYSFQGEDLGTGVEAELSKLAAVVGRDARTLYADVAELKRRDLVQQRGAWRALLPHAIANRLAAMALENISSQDFDQLVVGASDRLLKSISRRLGYLHTSPAAQSIVRRWFAVDGLLGRVEELNETRRTVLNNVAPVNPAGAIDTIERAMLRARQAGEILAGEEFRTLLLSLAFEADLFDRSVALILDLIESEEPGRYANQVRNSFPSLFHAFLSGTHATIEQRCRVVDGLLKSNSEVRRELGFKSLEAMLQTSGFSSFHRFDFGGRSRDYGWHPKRRQDVVHWFQSVLALCSSHDVRNDANSSRVRTILGTHLRNLWTEAELQDEVEAICREFQERRFWPEGWTGIRSIRRWREEPLPAEEDTKLARIEATLSPQTLVEQVRARVLRNVREAYDDIGFRDYQPQHERHQQQLMELGRTLSAEGTLLDGLIGELIICSTSITLEPLAKGLVDATTDQRALWDKLVASFRAADPAQRSPELLACYIFNLQSANSELAEELLDQCLNDSLLAEWFPYFQKGVVISAAGLQRLKDSLAQKSAPAERYMGLAWNNKLDDSATLELLPLILQLDGGFDVAVDTLHMRILQVRQDKQALSPELIAAGRIVIDACKFDRRLKHDAHALGEVIEVCMSSADAIPMVEMLLARLRESHANYTFDFMEENQILGALFAAQPTVVLDDLFAPGRQNERTGFRDFFDHDDVLCSPLDRIPETTLLAWCDEDRTARYPRIAARMVPFSKAPNSDKPQWKPSALALLERAPNKIDVLTHYIRHFEPMSWSGSRSATWEANARLLDHFENDSDTDLAAFARLQRDELIRSLDALKRQELDSEKRENERFE</sequence>
<evidence type="ECO:0000313" key="1">
    <source>
        <dbReference type="EMBL" id="TCK71599.1"/>
    </source>
</evidence>
<dbReference type="SUPFAM" id="SSF52540">
    <property type="entry name" value="P-loop containing nucleoside triphosphate hydrolases"/>
    <property type="match status" value="1"/>
</dbReference>
<comment type="caution">
    <text evidence="1">The sequence shown here is derived from an EMBL/GenBank/DDBJ whole genome shotgun (WGS) entry which is preliminary data.</text>
</comment>
<dbReference type="Proteomes" id="UP000295210">
    <property type="component" value="Unassembled WGS sequence"/>
</dbReference>
<dbReference type="OrthoDB" id="8910972at2"/>
<keyword evidence="2" id="KW-1185">Reference proteome</keyword>
<name>A0A4R1L5Q5_9BACT</name>
<protein>
    <submittedName>
        <fullName evidence="1">Uncharacterized protein</fullName>
    </submittedName>
</protein>
<reference evidence="1 2" key="1">
    <citation type="submission" date="2019-03" db="EMBL/GenBank/DDBJ databases">
        <title>Genomic Encyclopedia of Type Strains, Phase IV (KMG-IV): sequencing the most valuable type-strain genomes for metagenomic binning, comparative biology and taxonomic classification.</title>
        <authorList>
            <person name="Goeker M."/>
        </authorList>
    </citation>
    <scope>NUCLEOTIDE SEQUENCE [LARGE SCALE GENOMIC DNA]</scope>
    <source>
        <strain evidence="1 2">DSM 103428</strain>
    </source>
</reference>
<gene>
    <name evidence="1" type="ORF">C7378_2879</name>
</gene>
<proteinExistence type="predicted"/>
<accession>A0A4R1L5Q5</accession>
<dbReference type="InterPro" id="IPR027417">
    <property type="entry name" value="P-loop_NTPase"/>
</dbReference>
<dbReference type="AlphaFoldDB" id="A0A4R1L5Q5"/>
<evidence type="ECO:0000313" key="2">
    <source>
        <dbReference type="Proteomes" id="UP000295210"/>
    </source>
</evidence>
<organism evidence="1 2">
    <name type="scientific">Acidipila rosea</name>
    <dbReference type="NCBI Taxonomy" id="768535"/>
    <lineage>
        <taxon>Bacteria</taxon>
        <taxon>Pseudomonadati</taxon>
        <taxon>Acidobacteriota</taxon>
        <taxon>Terriglobia</taxon>
        <taxon>Terriglobales</taxon>
        <taxon>Acidobacteriaceae</taxon>
        <taxon>Acidipila</taxon>
    </lineage>
</organism>
<dbReference type="RefSeq" id="WP_131998137.1">
    <property type="nucleotide sequence ID" value="NZ_SMGK01000005.1"/>
</dbReference>
<dbReference type="EMBL" id="SMGK01000005">
    <property type="protein sequence ID" value="TCK71599.1"/>
    <property type="molecule type" value="Genomic_DNA"/>
</dbReference>